<feature type="compositionally biased region" description="Low complexity" evidence="1">
    <location>
        <begin position="189"/>
        <end position="207"/>
    </location>
</feature>
<feature type="compositionally biased region" description="Polar residues" evidence="1">
    <location>
        <begin position="224"/>
        <end position="236"/>
    </location>
</feature>
<feature type="region of interest" description="Disordered" evidence="1">
    <location>
        <begin position="640"/>
        <end position="685"/>
    </location>
</feature>
<dbReference type="EMBL" id="JBANRG010000003">
    <property type="protein sequence ID" value="KAK7468757.1"/>
    <property type="molecule type" value="Genomic_DNA"/>
</dbReference>
<feature type="region of interest" description="Disordered" evidence="1">
    <location>
        <begin position="575"/>
        <end position="594"/>
    </location>
</feature>
<accession>A0ABR1JZ14</accession>
<dbReference type="Proteomes" id="UP001498398">
    <property type="component" value="Unassembled WGS sequence"/>
</dbReference>
<feature type="region of interest" description="Disordered" evidence="1">
    <location>
        <begin position="95"/>
        <end position="130"/>
    </location>
</feature>
<keyword evidence="3" id="KW-1185">Reference proteome</keyword>
<feature type="region of interest" description="Disordered" evidence="1">
    <location>
        <begin position="756"/>
        <end position="776"/>
    </location>
</feature>
<feature type="compositionally biased region" description="Polar residues" evidence="1">
    <location>
        <begin position="363"/>
        <end position="373"/>
    </location>
</feature>
<feature type="region of interest" description="Disordered" evidence="1">
    <location>
        <begin position="144"/>
        <end position="508"/>
    </location>
</feature>
<feature type="compositionally biased region" description="Polar residues" evidence="1">
    <location>
        <begin position="316"/>
        <end position="353"/>
    </location>
</feature>
<reference evidence="2 3" key="1">
    <citation type="submission" date="2024-01" db="EMBL/GenBank/DDBJ databases">
        <title>A draft genome for the cacao thread blight pathogen Marasmiellus scandens.</title>
        <authorList>
            <person name="Baruah I.K."/>
            <person name="Leung J."/>
            <person name="Bukari Y."/>
            <person name="Amoako-Attah I."/>
            <person name="Meinhardt L.W."/>
            <person name="Bailey B.A."/>
            <person name="Cohen S.P."/>
        </authorList>
    </citation>
    <scope>NUCLEOTIDE SEQUENCE [LARGE SCALE GENOMIC DNA]</scope>
    <source>
        <strain evidence="2 3">GH-19</strain>
    </source>
</reference>
<evidence type="ECO:0000256" key="1">
    <source>
        <dbReference type="SAM" id="MobiDB-lite"/>
    </source>
</evidence>
<feature type="compositionally biased region" description="Polar residues" evidence="1">
    <location>
        <begin position="390"/>
        <end position="403"/>
    </location>
</feature>
<feature type="compositionally biased region" description="Acidic residues" evidence="1">
    <location>
        <begin position="146"/>
        <end position="160"/>
    </location>
</feature>
<feature type="compositionally biased region" description="Polar residues" evidence="1">
    <location>
        <begin position="640"/>
        <end position="661"/>
    </location>
</feature>
<feature type="region of interest" description="Disordered" evidence="1">
    <location>
        <begin position="59"/>
        <end position="82"/>
    </location>
</feature>
<gene>
    <name evidence="2" type="ORF">VKT23_003259</name>
</gene>
<evidence type="ECO:0000313" key="3">
    <source>
        <dbReference type="Proteomes" id="UP001498398"/>
    </source>
</evidence>
<sequence>MLRSPGSPLDLHDAHVRRLLDQRATRADLHNSIDDDIPDTPSLYSHAFSPRSHIRSDLDDVSSFHGSPASFSTSSNSRQDRNRLNDLAVSMLDMDEDRRSSYASTAYDENDRHGTPETIQEDVDGSMPRMSYLGPKMRFHSKAPWELEDSPFPEEEDWDNGADQQSVMSSALQSIGITPRRLVFGSSKSGNEGRTSGESSRSGGTEKTSLDSGSQISYPRPSSHAPTQASMSSTSLACRKPPSYARSPYQPSSSPSSPHYSNFSDDYPPNRGSEDNDSRPSFAYSVEDTHHPYANPDFARVSIDKYPATPTGMPRSDSSATVTTSQKSLPLTKSPGRQTSLDTSMISAPQSPRLQAFGKEISSPISVRSTSMRSGELPENGDSIVPPQPNSISGWTEHASSPGFNLISLEEARAQRSRAATVQPTTTAPTTSTQPFPDETSSYQSPVGPRTRARSISAGAKAKQAFSSMVGSSTPSRPDRRDSESAIGQSPANNGAPGRTLRHKKSGFMRLFNGARDEKSPPPPVPVLSEGYAVFNAQQSAPRNPISSHRIPVPQISPSLLDEQQLGEEVAALKPLPSPRRTPPSLNLTSSTHTSGLLRPHVGHIPIQSAPANVTEFPSLKLRPVSTMFSAQFGDHILSSPSFTTEDPETPSSLSASTIISPLTPGTFFKPEDDDKKPPAADTNADSASIISSLREQIAVSRYAWQQQVWELEAQVQDLKSEVEELRSSTNKDTRCRHCGRPVDGGGQISEMKPPSVVNRPRARTGTGLTRFGGNL</sequence>
<feature type="compositionally biased region" description="Polar residues" evidence="1">
    <location>
        <begin position="162"/>
        <end position="176"/>
    </location>
</feature>
<comment type="caution">
    <text evidence="2">The sequence shown here is derived from an EMBL/GenBank/DDBJ whole genome shotgun (WGS) entry which is preliminary data.</text>
</comment>
<protein>
    <submittedName>
        <fullName evidence="2">Uncharacterized protein</fullName>
    </submittedName>
</protein>
<proteinExistence type="predicted"/>
<feature type="compositionally biased region" description="Basic and acidic residues" evidence="1">
    <location>
        <begin position="670"/>
        <end position="679"/>
    </location>
</feature>
<feature type="compositionally biased region" description="Low complexity" evidence="1">
    <location>
        <begin position="241"/>
        <end position="264"/>
    </location>
</feature>
<feature type="compositionally biased region" description="Low complexity" evidence="1">
    <location>
        <begin position="419"/>
        <end position="435"/>
    </location>
</feature>
<organism evidence="2 3">
    <name type="scientific">Marasmiellus scandens</name>
    <dbReference type="NCBI Taxonomy" id="2682957"/>
    <lineage>
        <taxon>Eukaryota</taxon>
        <taxon>Fungi</taxon>
        <taxon>Dikarya</taxon>
        <taxon>Basidiomycota</taxon>
        <taxon>Agaricomycotina</taxon>
        <taxon>Agaricomycetes</taxon>
        <taxon>Agaricomycetidae</taxon>
        <taxon>Agaricales</taxon>
        <taxon>Marasmiineae</taxon>
        <taxon>Omphalotaceae</taxon>
        <taxon>Marasmiellus</taxon>
    </lineage>
</organism>
<evidence type="ECO:0000313" key="2">
    <source>
        <dbReference type="EMBL" id="KAK7468757.1"/>
    </source>
</evidence>
<name>A0ABR1JZ14_9AGAR</name>